<protein>
    <submittedName>
        <fullName evidence="2">Uncharacterized protein</fullName>
    </submittedName>
</protein>
<dbReference type="EMBL" id="NHYE01001118">
    <property type="protein sequence ID" value="PPQ98322.1"/>
    <property type="molecule type" value="Genomic_DNA"/>
</dbReference>
<name>A0A409Y5M0_9AGAR</name>
<sequence>MPEIQILKSNESMVNSGKGMVRAGDLADRITRADVKSQLYRMEIISPTLSKHRVTTTLLSDYAIPSRYEGWSYAPPEWVSKADEEDFGHLMAISPPGPLTCRARGKILLLAAGKHAMTICLALETSIIGMPTSTYRKILREGLAQAPRVSKKGPKLPTFRIPPEMITPLSSKQDHSIRMVAAFVSEKWTWTVNDFTSLVRLHVTSRGRPWSPNEIQPTNKEIWELLLKRYNSGPDLILEWNCASEKMDDWRRWIIQTYRRRVASLSTDNVARTSKHKSTRKPSWTRGAKDHAQKRITSYFSRKSTSSAEDDDDELTRLKLNPIRQELTQNRFLCFSGIGKYTANEILHELAIFPGTPSYFICCDDKRYEDFKEGIERFVQQFSTKEYLARSSSVPNTANPLTFNEHLNVLYLRKYVKVYRRRRALVPRDLYNKYVALGLLDPNHTIGKSFYSRNPIKSMLLPENRRWKYVPVLRYHKPLAAYTIITAKIPPEWGFFAEPSYVRTDINDFGYATTIGPAQFRVQLLNRPNFRNITPGFFKPGRPKTEHTGKPGRPRKGLTRKRVKKLLAAQGGRSVKHLILGNQRPPTQMSLSHSLQIQSSSGVKRSRPNLSA</sequence>
<dbReference type="AlphaFoldDB" id="A0A409Y5M0"/>
<feature type="region of interest" description="Disordered" evidence="1">
    <location>
        <begin position="575"/>
        <end position="612"/>
    </location>
</feature>
<accession>A0A409Y5M0</accession>
<feature type="compositionally biased region" description="Low complexity" evidence="1">
    <location>
        <begin position="590"/>
        <end position="601"/>
    </location>
</feature>
<evidence type="ECO:0000256" key="1">
    <source>
        <dbReference type="SAM" id="MobiDB-lite"/>
    </source>
</evidence>
<feature type="region of interest" description="Disordered" evidence="1">
    <location>
        <begin position="535"/>
        <end position="559"/>
    </location>
</feature>
<gene>
    <name evidence="2" type="ORF">CVT26_013631</name>
</gene>
<dbReference type="OrthoDB" id="3040495at2759"/>
<evidence type="ECO:0000313" key="3">
    <source>
        <dbReference type="Proteomes" id="UP000284706"/>
    </source>
</evidence>
<proteinExistence type="predicted"/>
<feature type="region of interest" description="Disordered" evidence="1">
    <location>
        <begin position="269"/>
        <end position="292"/>
    </location>
</feature>
<comment type="caution">
    <text evidence="2">The sequence shown here is derived from an EMBL/GenBank/DDBJ whole genome shotgun (WGS) entry which is preliminary data.</text>
</comment>
<dbReference type="Proteomes" id="UP000284706">
    <property type="component" value="Unassembled WGS sequence"/>
</dbReference>
<evidence type="ECO:0000313" key="2">
    <source>
        <dbReference type="EMBL" id="PPQ98322.1"/>
    </source>
</evidence>
<feature type="compositionally biased region" description="Basic residues" evidence="1">
    <location>
        <begin position="550"/>
        <end position="559"/>
    </location>
</feature>
<dbReference type="InParanoid" id="A0A409Y5M0"/>
<keyword evidence="3" id="KW-1185">Reference proteome</keyword>
<reference evidence="2 3" key="1">
    <citation type="journal article" date="2018" name="Evol. Lett.">
        <title>Horizontal gene cluster transfer increased hallucinogenic mushroom diversity.</title>
        <authorList>
            <person name="Reynolds H.T."/>
            <person name="Vijayakumar V."/>
            <person name="Gluck-Thaler E."/>
            <person name="Korotkin H.B."/>
            <person name="Matheny P.B."/>
            <person name="Slot J.C."/>
        </authorList>
    </citation>
    <scope>NUCLEOTIDE SEQUENCE [LARGE SCALE GENOMIC DNA]</scope>
    <source>
        <strain evidence="2 3">SRW20</strain>
    </source>
</reference>
<organism evidence="2 3">
    <name type="scientific">Gymnopilus dilepis</name>
    <dbReference type="NCBI Taxonomy" id="231916"/>
    <lineage>
        <taxon>Eukaryota</taxon>
        <taxon>Fungi</taxon>
        <taxon>Dikarya</taxon>
        <taxon>Basidiomycota</taxon>
        <taxon>Agaricomycotina</taxon>
        <taxon>Agaricomycetes</taxon>
        <taxon>Agaricomycetidae</taxon>
        <taxon>Agaricales</taxon>
        <taxon>Agaricineae</taxon>
        <taxon>Hymenogastraceae</taxon>
        <taxon>Gymnopilus</taxon>
    </lineage>
</organism>